<evidence type="ECO:0000256" key="1">
    <source>
        <dbReference type="SAM" id="SignalP"/>
    </source>
</evidence>
<name>A0A2P5Z1C1_9XANT</name>
<keyword evidence="1" id="KW-0732">Signal</keyword>
<protein>
    <recommendedName>
        <fullName evidence="4">Lipoprotein</fullName>
    </recommendedName>
</protein>
<dbReference type="AlphaFoldDB" id="A0A2P5Z1C1"/>
<proteinExistence type="predicted"/>
<evidence type="ECO:0000313" key="3">
    <source>
        <dbReference type="Proteomes" id="UP000247346"/>
    </source>
</evidence>
<comment type="caution">
    <text evidence="2">The sequence shown here is derived from an EMBL/GenBank/DDBJ whole genome shotgun (WGS) entry which is preliminary data.</text>
</comment>
<gene>
    <name evidence="2" type="ORF">XsacCFBP4641_15340</name>
</gene>
<reference evidence="2 3" key="1">
    <citation type="submission" date="2016-08" db="EMBL/GenBank/DDBJ databases">
        <authorList>
            <person name="Seilhamer J.J."/>
        </authorList>
    </citation>
    <scope>NUCLEOTIDE SEQUENCE [LARGE SCALE GENOMIC DNA]</scope>
    <source>
        <strain evidence="2 3">CFBP4641</strain>
    </source>
</reference>
<dbReference type="RefSeq" id="WP_010343887.1">
    <property type="nucleotide sequence ID" value="NZ_JXQE01000055.1"/>
</dbReference>
<sequence>MMNAKRMVCWMLLPALVCLGACQRQAPERNSGEVAEPLHVVEVRIGAMRDGRPVPQTSDAPILATVALRGTAQGHVLKARLLDLRDGRQVGLVERAMTRSDQVQSLRFDNAAGWQPGRYMLEVTLDGKLASQQDVDVMEPAKGAPRTGS</sequence>
<dbReference type="EMBL" id="MDEK01000014">
    <property type="protein sequence ID" value="PPU81255.1"/>
    <property type="molecule type" value="Genomic_DNA"/>
</dbReference>
<evidence type="ECO:0008006" key="4">
    <source>
        <dbReference type="Google" id="ProtNLM"/>
    </source>
</evidence>
<feature type="chain" id="PRO_5015159147" description="Lipoprotein" evidence="1">
    <location>
        <begin position="27"/>
        <end position="149"/>
    </location>
</feature>
<feature type="signal peptide" evidence="1">
    <location>
        <begin position="1"/>
        <end position="26"/>
    </location>
</feature>
<accession>A0A2P5Z1C1</accession>
<organism evidence="2 3">
    <name type="scientific">Xanthomonas sacchari</name>
    <dbReference type="NCBI Taxonomy" id="56458"/>
    <lineage>
        <taxon>Bacteria</taxon>
        <taxon>Pseudomonadati</taxon>
        <taxon>Pseudomonadota</taxon>
        <taxon>Gammaproteobacteria</taxon>
        <taxon>Lysobacterales</taxon>
        <taxon>Lysobacteraceae</taxon>
        <taxon>Xanthomonas</taxon>
    </lineage>
</organism>
<dbReference type="Proteomes" id="UP000247346">
    <property type="component" value="Unassembled WGS sequence"/>
</dbReference>
<evidence type="ECO:0000313" key="2">
    <source>
        <dbReference type="EMBL" id="PPU81255.1"/>
    </source>
</evidence>